<evidence type="ECO:0000313" key="2">
    <source>
        <dbReference type="Proteomes" id="UP000201838"/>
    </source>
</evidence>
<protein>
    <recommendedName>
        <fullName evidence="3">Phosphoadenosine phosphosulfate reductase</fullName>
    </recommendedName>
</protein>
<dbReference type="RefSeq" id="WP_176440291.1">
    <property type="nucleotide sequence ID" value="NZ_FXXQ01000008.1"/>
</dbReference>
<reference evidence="1 2" key="1">
    <citation type="submission" date="2017-05" db="EMBL/GenBank/DDBJ databases">
        <authorList>
            <person name="Song R."/>
            <person name="Chenine A.L."/>
            <person name="Ruprecht R.M."/>
        </authorList>
    </citation>
    <scope>NUCLEOTIDE SEQUENCE [LARGE SCALE GENOMIC DNA]</scope>
    <source>
        <strain evidence="1 2">CECT 8489</strain>
    </source>
</reference>
<name>A0A238J236_9RHOB</name>
<accession>A0A238J236</accession>
<dbReference type="EMBL" id="FXXQ01000008">
    <property type="protein sequence ID" value="SMX24391.1"/>
    <property type="molecule type" value="Genomic_DNA"/>
</dbReference>
<gene>
    <name evidence="1" type="ORF">BOA8489_02515</name>
</gene>
<proteinExistence type="predicted"/>
<dbReference type="Proteomes" id="UP000201838">
    <property type="component" value="Unassembled WGS sequence"/>
</dbReference>
<evidence type="ECO:0000313" key="1">
    <source>
        <dbReference type="EMBL" id="SMX24391.1"/>
    </source>
</evidence>
<organism evidence="1 2">
    <name type="scientific">Boseongicola aestuarii</name>
    <dbReference type="NCBI Taxonomy" id="1470561"/>
    <lineage>
        <taxon>Bacteria</taxon>
        <taxon>Pseudomonadati</taxon>
        <taxon>Pseudomonadota</taxon>
        <taxon>Alphaproteobacteria</taxon>
        <taxon>Rhodobacterales</taxon>
        <taxon>Paracoccaceae</taxon>
        <taxon>Boseongicola</taxon>
    </lineage>
</organism>
<evidence type="ECO:0008006" key="3">
    <source>
        <dbReference type="Google" id="ProtNLM"/>
    </source>
</evidence>
<keyword evidence="2" id="KW-1185">Reference proteome</keyword>
<sequence length="324" mass="36091">MVAGAALSDDLTDTQWLVQLEDIGEEEGYFSPLGDHHAAVFVDRSQEVLFVSFETLAGARSVSETGLPLGFDVCESRGWSHLTLLAMKETWYRSPFVYGYFDRLVDEGFFEDFDKVIFYGAGMCGYAAAAFSVVAPGATVIAVSPQATLARELTEWDSRFEGTRRMDFTSRYGFAPDMLEAAEAAYIIYDPDEVEDAMHAALFRGPNIFKHRYRRGRSGAIDSDLRTMGLISRLCEVAVNGYLSPVQVARNMRARRRHMPYLRALLARVIAEDRPFLTALLCRAVLADRPIPRFRHHLEAAEARLKEQGRALPGQSAEAGSNVG</sequence>
<dbReference type="AlphaFoldDB" id="A0A238J236"/>